<comment type="cofactor">
    <cofactor evidence="1">
        <name>pyridoxal 5'-phosphate</name>
        <dbReference type="ChEBI" id="CHEBI:597326"/>
    </cofactor>
</comment>
<dbReference type="GO" id="GO:0005829">
    <property type="term" value="C:cytosol"/>
    <property type="evidence" value="ECO:0007669"/>
    <property type="project" value="TreeGrafter"/>
</dbReference>
<keyword evidence="3 7" id="KW-0808">Transferase</keyword>
<dbReference type="PROSITE" id="PS00599">
    <property type="entry name" value="AA_TRANSFER_CLASS_2"/>
    <property type="match status" value="1"/>
</dbReference>
<dbReference type="EMBL" id="UOEE01000066">
    <property type="protein sequence ID" value="VAV88460.1"/>
    <property type="molecule type" value="Genomic_DNA"/>
</dbReference>
<dbReference type="InterPro" id="IPR004839">
    <property type="entry name" value="Aminotransferase_I/II_large"/>
</dbReference>
<evidence type="ECO:0000256" key="4">
    <source>
        <dbReference type="ARBA" id="ARBA00022898"/>
    </source>
</evidence>
<dbReference type="PANTHER" id="PTHR13693">
    <property type="entry name" value="CLASS II AMINOTRANSFERASE/8-AMINO-7-OXONONANOATE SYNTHASE"/>
    <property type="match status" value="1"/>
</dbReference>
<dbReference type="InterPro" id="IPR001917">
    <property type="entry name" value="Aminotrans_II_pyridoxalP_BS"/>
</dbReference>
<evidence type="ECO:0000256" key="2">
    <source>
        <dbReference type="ARBA" id="ARBA00008392"/>
    </source>
</evidence>
<evidence type="ECO:0000259" key="6">
    <source>
        <dbReference type="Pfam" id="PF00155"/>
    </source>
</evidence>
<dbReference type="Gene3D" id="3.40.640.10">
    <property type="entry name" value="Type I PLP-dependent aspartate aminotransferase-like (Major domain)"/>
    <property type="match status" value="1"/>
</dbReference>
<dbReference type="GO" id="GO:0030170">
    <property type="term" value="F:pyridoxal phosphate binding"/>
    <property type="evidence" value="ECO:0007669"/>
    <property type="project" value="InterPro"/>
</dbReference>
<dbReference type="InterPro" id="IPR011282">
    <property type="entry name" value="2am3keto_CoA_ligase"/>
</dbReference>
<dbReference type="PANTHER" id="PTHR13693:SF102">
    <property type="entry name" value="2-AMINO-3-KETOBUTYRATE COENZYME A LIGASE, MITOCHONDRIAL"/>
    <property type="match status" value="1"/>
</dbReference>
<dbReference type="FunFam" id="3.40.640.10:FF:000006">
    <property type="entry name" value="5-aminolevulinate synthase, mitochondrial"/>
    <property type="match status" value="1"/>
</dbReference>
<dbReference type="GO" id="GO:0008890">
    <property type="term" value="F:glycine C-acetyltransferase activity"/>
    <property type="evidence" value="ECO:0007669"/>
    <property type="project" value="UniProtKB-EC"/>
</dbReference>
<dbReference type="CDD" id="cd06454">
    <property type="entry name" value="KBL_like"/>
    <property type="match status" value="1"/>
</dbReference>
<evidence type="ECO:0000256" key="1">
    <source>
        <dbReference type="ARBA" id="ARBA00001933"/>
    </source>
</evidence>
<evidence type="ECO:0000256" key="3">
    <source>
        <dbReference type="ARBA" id="ARBA00022679"/>
    </source>
</evidence>
<reference evidence="7" key="1">
    <citation type="submission" date="2018-06" db="EMBL/GenBank/DDBJ databases">
        <authorList>
            <person name="Zhirakovskaya E."/>
        </authorList>
    </citation>
    <scope>NUCLEOTIDE SEQUENCE</scope>
</reference>
<proteinExistence type="inferred from homology"/>
<dbReference type="InterPro" id="IPR015424">
    <property type="entry name" value="PyrdxlP-dep_Trfase"/>
</dbReference>
<evidence type="ECO:0000313" key="7">
    <source>
        <dbReference type="EMBL" id="VAV88460.1"/>
    </source>
</evidence>
<sequence>MSKAFYQHLTTELTKIDAAGLSKSERVITSHQSAKINVQAQAGTPPEVINFCANNYLGLADSPQLVAAAKAGLDSAGFGMASVRFICGTQSVHQKLERELSEFFGKQDSLLYVACFDANGGLFEPLFGPEDAIISDSLNHASIIDGVRLCKAKRYRYANNDMADLAAKLQQADKDGARHKIIATDGVFSMDGIIANLPAICDLADQYGAITMVDDSHAVGFMGQGGRGTPEHCGVLDRVDILTGTLGKALGGAAGGYVSGRREVLDMLRQRSRPYLFSNALPPMLCTAGSKALELVRDGAGLRKTLFANANRFRAGMSAAGFDLTPGEHPIIPVMLGDAKLAQEMAAKLLLEGIYVIGFSFPVVPKGQARIRTQMSAAHTSEQIDFAIAAFIRVGKKLGVIK</sequence>
<dbReference type="NCBIfam" id="TIGR01822">
    <property type="entry name" value="2am3keto_CoA"/>
    <property type="match status" value="1"/>
</dbReference>
<keyword evidence="7" id="KW-0436">Ligase</keyword>
<dbReference type="Gene3D" id="3.90.1150.10">
    <property type="entry name" value="Aspartate Aminotransferase, domain 1"/>
    <property type="match status" value="1"/>
</dbReference>
<dbReference type="InterPro" id="IPR015421">
    <property type="entry name" value="PyrdxlP-dep_Trfase_major"/>
</dbReference>
<keyword evidence="4" id="KW-0663">Pyridoxal phosphate</keyword>
<dbReference type="EC" id="2.3.1.29" evidence="7"/>
<dbReference type="GO" id="GO:0006567">
    <property type="term" value="P:L-threonine catabolic process"/>
    <property type="evidence" value="ECO:0007669"/>
    <property type="project" value="InterPro"/>
</dbReference>
<keyword evidence="5 7" id="KW-0012">Acyltransferase</keyword>
<dbReference type="AlphaFoldDB" id="A0A3B0R5G2"/>
<dbReference type="GO" id="GO:0016874">
    <property type="term" value="F:ligase activity"/>
    <property type="evidence" value="ECO:0007669"/>
    <property type="project" value="UniProtKB-KW"/>
</dbReference>
<dbReference type="NCBIfam" id="NF005394">
    <property type="entry name" value="PRK06939.1"/>
    <property type="match status" value="1"/>
</dbReference>
<organism evidence="7">
    <name type="scientific">hydrothermal vent metagenome</name>
    <dbReference type="NCBI Taxonomy" id="652676"/>
    <lineage>
        <taxon>unclassified sequences</taxon>
        <taxon>metagenomes</taxon>
        <taxon>ecological metagenomes</taxon>
    </lineage>
</organism>
<dbReference type="InterPro" id="IPR050087">
    <property type="entry name" value="AON_synthase_class-II"/>
</dbReference>
<dbReference type="Pfam" id="PF00155">
    <property type="entry name" value="Aminotran_1_2"/>
    <property type="match status" value="1"/>
</dbReference>
<dbReference type="SUPFAM" id="SSF53383">
    <property type="entry name" value="PLP-dependent transferases"/>
    <property type="match status" value="1"/>
</dbReference>
<gene>
    <name evidence="7" type="ORF">MNBD_ALPHA06-1696</name>
</gene>
<protein>
    <submittedName>
        <fullName evidence="7">2-amino-3-ketobutyrate coenzyme A ligase</fullName>
        <ecNumber evidence="7">2.3.1.29</ecNumber>
    </submittedName>
</protein>
<dbReference type="HAMAP" id="MF_00985">
    <property type="entry name" value="2am3keto_CoA_ligase"/>
    <property type="match status" value="1"/>
</dbReference>
<comment type="similarity">
    <text evidence="2">Belongs to the class-II pyridoxal-phosphate-dependent aminotransferase family.</text>
</comment>
<dbReference type="FunFam" id="3.90.1150.10:FF:000004">
    <property type="entry name" value="2-amino-3-ketobutyrate coenzyme A ligase"/>
    <property type="match status" value="1"/>
</dbReference>
<name>A0A3B0R5G2_9ZZZZ</name>
<feature type="domain" description="Aminotransferase class I/classII large" evidence="6">
    <location>
        <begin position="47"/>
        <end position="390"/>
    </location>
</feature>
<accession>A0A3B0R5G2</accession>
<evidence type="ECO:0000256" key="5">
    <source>
        <dbReference type="ARBA" id="ARBA00023315"/>
    </source>
</evidence>
<dbReference type="InterPro" id="IPR015422">
    <property type="entry name" value="PyrdxlP-dep_Trfase_small"/>
</dbReference>